<dbReference type="InterPro" id="IPR007394">
    <property type="entry name" value="UPF0122"/>
</dbReference>
<dbReference type="Pfam" id="PF04297">
    <property type="entry name" value="UPF0122"/>
    <property type="match status" value="1"/>
</dbReference>
<dbReference type="HAMAP" id="MF_00245">
    <property type="entry name" value="UPF0122"/>
    <property type="match status" value="1"/>
</dbReference>
<gene>
    <name evidence="4" type="ORF">HMP0721_0469</name>
</gene>
<dbReference type="eggNOG" id="COG2739">
    <property type="taxonomic scope" value="Bacteria"/>
</dbReference>
<proteinExistence type="inferred from homology"/>
<dbReference type="OrthoDB" id="6392at2"/>
<dbReference type="InterPro" id="IPR036388">
    <property type="entry name" value="WH-like_DNA-bd_sf"/>
</dbReference>
<comment type="function">
    <text evidence="2 3">Might take part in the signal recognition particle (SRP) pathway. This is inferred from the conservation of its genetic proximity to ftsY/ffh. May be a regulatory protein.</text>
</comment>
<dbReference type="EMBL" id="AEQN01000007">
    <property type="protein sequence ID" value="EFV02561.1"/>
    <property type="molecule type" value="Genomic_DNA"/>
</dbReference>
<comment type="caution">
    <text evidence="4">The sequence shown here is derived from an EMBL/GenBank/DDBJ whole genome shotgun (WGS) entry which is preliminary data.</text>
</comment>
<protein>
    <recommendedName>
        <fullName evidence="3">UPF0122 protein HMP0721_0469</fullName>
    </recommendedName>
</protein>
<evidence type="ECO:0000313" key="5">
    <source>
        <dbReference type="Proteomes" id="UP000004754"/>
    </source>
</evidence>
<name>E6MEN6_9FIRM</name>
<dbReference type="InterPro" id="IPR013324">
    <property type="entry name" value="RNA_pol_sigma_r3/r4-like"/>
</dbReference>
<sequence>MQNRNEKVREKVEEQILFDFYGELLSERLKLVLSYYYNEDCSVSEIAELTQMTRQGASDALRRGRRQLKVYEEKLGLVARFRDNRKLISDTAEEMAGVMDDPQIGENAKLRQTLADIANKIRQFADAF</sequence>
<keyword evidence="5" id="KW-1185">Reference proteome</keyword>
<dbReference type="SUPFAM" id="SSF88659">
    <property type="entry name" value="Sigma3 and sigma4 domains of RNA polymerase sigma factors"/>
    <property type="match status" value="1"/>
</dbReference>
<dbReference type="HOGENOM" id="CLU_129218_0_2_9"/>
<evidence type="ECO:0000256" key="3">
    <source>
        <dbReference type="HAMAP-Rule" id="MF_00245"/>
    </source>
</evidence>
<evidence type="ECO:0000256" key="2">
    <source>
        <dbReference type="ARBA" id="ARBA00024764"/>
    </source>
</evidence>
<dbReference type="Gene3D" id="1.10.10.10">
    <property type="entry name" value="Winged helix-like DNA-binding domain superfamily/Winged helix DNA-binding domain"/>
    <property type="match status" value="1"/>
</dbReference>
<evidence type="ECO:0000313" key="4">
    <source>
        <dbReference type="EMBL" id="EFV02561.1"/>
    </source>
</evidence>
<comment type="similarity">
    <text evidence="1 3">Belongs to the UPF0122 family.</text>
</comment>
<dbReference type="STRING" id="887929.HMP0721_0469"/>
<dbReference type="PANTHER" id="PTHR40083:SF1">
    <property type="entry name" value="UPF0122 PROTEIN YLXM"/>
    <property type="match status" value="1"/>
</dbReference>
<reference evidence="4 5" key="1">
    <citation type="submission" date="2010-12" db="EMBL/GenBank/DDBJ databases">
        <authorList>
            <person name="Muzny D."/>
            <person name="Qin X."/>
            <person name="Deng J."/>
            <person name="Jiang H."/>
            <person name="Liu Y."/>
            <person name="Qu J."/>
            <person name="Song X.-Z."/>
            <person name="Zhang L."/>
            <person name="Thornton R."/>
            <person name="Coyle M."/>
            <person name="Francisco L."/>
            <person name="Jackson L."/>
            <person name="Javaid M."/>
            <person name="Korchina V."/>
            <person name="Kovar C."/>
            <person name="Mata R."/>
            <person name="Mathew T."/>
            <person name="Ngo R."/>
            <person name="Nguyen L."/>
            <person name="Nguyen N."/>
            <person name="Okwuonu G."/>
            <person name="Ongeri F."/>
            <person name="Pham C."/>
            <person name="Simmons D."/>
            <person name="Wilczek-Boney K."/>
            <person name="Hale W."/>
            <person name="Jakkamsetti A."/>
            <person name="Pham P."/>
            <person name="Ruth R."/>
            <person name="San Lucas F."/>
            <person name="Warren J."/>
            <person name="Zhang J."/>
            <person name="Zhao Z."/>
            <person name="Zhou C."/>
            <person name="Zhu D."/>
            <person name="Lee S."/>
            <person name="Bess C."/>
            <person name="Blankenburg K."/>
            <person name="Forbes L."/>
            <person name="Fu Q."/>
            <person name="Gubbala S."/>
            <person name="Hirani K."/>
            <person name="Jayaseelan J.C."/>
            <person name="Lara F."/>
            <person name="Munidasa M."/>
            <person name="Palculict T."/>
            <person name="Patil S."/>
            <person name="Pu L.-L."/>
            <person name="Saada N."/>
            <person name="Tang L."/>
            <person name="Weissenberger G."/>
            <person name="Zhu Y."/>
            <person name="Hemphill L."/>
            <person name="Shang Y."/>
            <person name="Youmans B."/>
            <person name="Ayvaz T."/>
            <person name="Ross M."/>
            <person name="Santibanez J."/>
            <person name="Aqrawi P."/>
            <person name="Gross S."/>
            <person name="Joshi V."/>
            <person name="Fowler G."/>
            <person name="Nazareth L."/>
            <person name="Reid J."/>
            <person name="Worley K."/>
            <person name="Petrosino J."/>
            <person name="Highlander S."/>
            <person name="Gibbs R."/>
        </authorList>
    </citation>
    <scope>NUCLEOTIDE SEQUENCE [LARGE SCALE GENOMIC DNA]</scope>
    <source>
        <strain evidence="4 5">ATCC 23263</strain>
    </source>
</reference>
<evidence type="ECO:0000256" key="1">
    <source>
        <dbReference type="ARBA" id="ARBA00008720"/>
    </source>
</evidence>
<organism evidence="4 5">
    <name type="scientific">Pseudoramibacter alactolyticus ATCC 23263</name>
    <dbReference type="NCBI Taxonomy" id="887929"/>
    <lineage>
        <taxon>Bacteria</taxon>
        <taxon>Bacillati</taxon>
        <taxon>Bacillota</taxon>
        <taxon>Clostridia</taxon>
        <taxon>Eubacteriales</taxon>
        <taxon>Eubacteriaceae</taxon>
        <taxon>Pseudoramibacter</taxon>
    </lineage>
</organism>
<accession>E6MEN6</accession>
<dbReference type="PANTHER" id="PTHR40083">
    <property type="entry name" value="UPF0122 PROTEIN CBO2450/CLC_2298"/>
    <property type="match status" value="1"/>
</dbReference>
<dbReference type="RefSeq" id="WP_006597888.1">
    <property type="nucleotide sequence ID" value="NZ_GL622359.1"/>
</dbReference>
<dbReference type="Proteomes" id="UP000004754">
    <property type="component" value="Unassembled WGS sequence"/>
</dbReference>
<dbReference type="AlphaFoldDB" id="E6MEN6"/>